<reference evidence="6" key="2">
    <citation type="submission" date="2025-08" db="UniProtKB">
        <authorList>
            <consortium name="RefSeq"/>
        </authorList>
    </citation>
    <scope>IDENTIFICATION</scope>
</reference>
<dbReference type="SUPFAM" id="SSF54791">
    <property type="entry name" value="Eukaryotic type KH-domain (KH-domain type I)"/>
    <property type="match status" value="3"/>
</dbReference>
<proteinExistence type="predicted"/>
<keyword evidence="1" id="KW-0677">Repeat</keyword>
<dbReference type="PANTHER" id="PTHR10288">
    <property type="entry name" value="KH DOMAIN CONTAINING RNA BINDING PROTEIN"/>
    <property type="match status" value="1"/>
</dbReference>
<dbReference type="InterPro" id="IPR004087">
    <property type="entry name" value="KH_dom"/>
</dbReference>
<name>A0AB40BM45_DIOCR</name>
<evidence type="ECO:0000259" key="4">
    <source>
        <dbReference type="SMART" id="SM00322"/>
    </source>
</evidence>
<dbReference type="Gene3D" id="3.30.1370.10">
    <property type="entry name" value="K Homology domain, type 1"/>
    <property type="match status" value="1"/>
</dbReference>
<gene>
    <name evidence="6" type="primary">LOC120263754</name>
</gene>
<feature type="region of interest" description="Disordered" evidence="3">
    <location>
        <begin position="1"/>
        <end position="22"/>
    </location>
</feature>
<dbReference type="GO" id="GO:0003723">
    <property type="term" value="F:RNA binding"/>
    <property type="evidence" value="ECO:0007669"/>
    <property type="project" value="UniProtKB-UniRule"/>
</dbReference>
<reference evidence="5" key="1">
    <citation type="submission" date="2025-05" db="UniProtKB">
        <authorList>
            <consortium name="RefSeq"/>
        </authorList>
    </citation>
    <scope>NUCLEOTIDE SEQUENCE [LARGE SCALE GENOMIC DNA]</scope>
</reference>
<feature type="domain" description="K Homology" evidence="4">
    <location>
        <begin position="135"/>
        <end position="210"/>
    </location>
</feature>
<feature type="region of interest" description="Disordered" evidence="3">
    <location>
        <begin position="395"/>
        <end position="418"/>
    </location>
</feature>
<keyword evidence="2" id="KW-0694">RNA-binding</keyword>
<dbReference type="PROSITE" id="PS50084">
    <property type="entry name" value="KH_TYPE_1"/>
    <property type="match status" value="3"/>
</dbReference>
<dbReference type="RefSeq" id="XP_039127666.1">
    <property type="nucleotide sequence ID" value="XM_039271732.1"/>
</dbReference>
<feature type="domain" description="K Homology" evidence="4">
    <location>
        <begin position="318"/>
        <end position="388"/>
    </location>
</feature>
<evidence type="ECO:0000313" key="5">
    <source>
        <dbReference type="Proteomes" id="UP001515500"/>
    </source>
</evidence>
<dbReference type="GeneID" id="120263754"/>
<feature type="domain" description="K Homology" evidence="4">
    <location>
        <begin position="45"/>
        <end position="118"/>
    </location>
</feature>
<dbReference type="InterPro" id="IPR036612">
    <property type="entry name" value="KH_dom_type_1_sf"/>
</dbReference>
<organism evidence="5 6">
    <name type="scientific">Dioscorea cayennensis subsp. rotundata</name>
    <name type="common">White Guinea yam</name>
    <name type="synonym">Dioscorea rotundata</name>
    <dbReference type="NCBI Taxonomy" id="55577"/>
    <lineage>
        <taxon>Eukaryota</taxon>
        <taxon>Viridiplantae</taxon>
        <taxon>Streptophyta</taxon>
        <taxon>Embryophyta</taxon>
        <taxon>Tracheophyta</taxon>
        <taxon>Spermatophyta</taxon>
        <taxon>Magnoliopsida</taxon>
        <taxon>Liliopsida</taxon>
        <taxon>Dioscoreales</taxon>
        <taxon>Dioscoreaceae</taxon>
        <taxon>Dioscorea</taxon>
    </lineage>
</organism>
<dbReference type="CDD" id="cd22460">
    <property type="entry name" value="KH-I_PEPPER_rpt2_like"/>
    <property type="match status" value="1"/>
</dbReference>
<evidence type="ECO:0000256" key="2">
    <source>
        <dbReference type="PROSITE-ProRule" id="PRU00117"/>
    </source>
</evidence>
<evidence type="ECO:0000256" key="3">
    <source>
        <dbReference type="SAM" id="MobiDB-lite"/>
    </source>
</evidence>
<sequence length="469" mass="50868">MSALFDDTSEDGSSPTSDAALDAEVVPLSVPRAEEQRRRWPGWPGDCVFRLVVPVLKVGGIIGRRGESIKKLCEETRARVRVLEGPVGSPDRIVLISAKEEPDEEVSPAMDAVIRVFKRANGISENNSDGITTQSSAFIRLLVPSSQAISLIGKHGTLIKSIQENCGASVRVQSGDELPLYATMDERVVDIQGECLKVLKGLEAVIGHLRKFLVDHSIIPLFEQNLKNQVSQERAVNAWGDNTQSLTHNVHHAGINNDYPHSMRWDPVHTDREPPPDLPYHPQDPHYQRSGLSMYGPDPSHSGLRSMGLGRSAGAVVAQISHTMQIPLTYAEHIIGVDGQNITYIRRASGAVLSVNESVGIPDEITVEIKGTSSQVQSAQRLIQEFIAGHREQAASGGYASHDARSRPSAYSHHSEATTAYHPSASTLTYSHHGESAAYHPSSSYPGQLNSGYGSSSRFGGYGGGGYRY</sequence>
<dbReference type="CDD" id="cd22459">
    <property type="entry name" value="KH-I_PEPPER_rpt1_like"/>
    <property type="match status" value="1"/>
</dbReference>
<dbReference type="Pfam" id="PF00013">
    <property type="entry name" value="KH_1"/>
    <property type="match status" value="3"/>
</dbReference>
<keyword evidence="5" id="KW-1185">Reference proteome</keyword>
<dbReference type="Gene3D" id="3.30.310.210">
    <property type="match status" value="1"/>
</dbReference>
<accession>A0AB40BM45</accession>
<dbReference type="Proteomes" id="UP001515500">
    <property type="component" value="Chromosome 1"/>
</dbReference>
<dbReference type="InterPro" id="IPR004088">
    <property type="entry name" value="KH_dom_type_1"/>
</dbReference>
<evidence type="ECO:0000313" key="6">
    <source>
        <dbReference type="RefSeq" id="XP_039127666.1"/>
    </source>
</evidence>
<protein>
    <submittedName>
        <fullName evidence="6">RNA-binding KH domain-containing protein PEPPER-like</fullName>
    </submittedName>
</protein>
<evidence type="ECO:0000256" key="1">
    <source>
        <dbReference type="ARBA" id="ARBA00022737"/>
    </source>
</evidence>
<dbReference type="AlphaFoldDB" id="A0AB40BM45"/>
<dbReference type="SMART" id="SM00322">
    <property type="entry name" value="KH"/>
    <property type="match status" value="3"/>
</dbReference>